<dbReference type="AlphaFoldDB" id="A0A4R4ZB19"/>
<dbReference type="InterPro" id="IPR000836">
    <property type="entry name" value="PRTase_dom"/>
</dbReference>
<dbReference type="Proteomes" id="UP000295124">
    <property type="component" value="Unassembled WGS sequence"/>
</dbReference>
<dbReference type="Pfam" id="PF00156">
    <property type="entry name" value="Pribosyltran"/>
    <property type="match status" value="1"/>
</dbReference>
<dbReference type="PANTHER" id="PTHR47505:SF1">
    <property type="entry name" value="DNA UTILIZATION PROTEIN YHGH"/>
    <property type="match status" value="1"/>
</dbReference>
<name>A0A4R4ZB19_9ACTN</name>
<dbReference type="InterPro" id="IPR051910">
    <property type="entry name" value="ComF/GntX_DNA_util-trans"/>
</dbReference>
<dbReference type="EMBL" id="SMKX01000100">
    <property type="protein sequence ID" value="TDD53452.1"/>
    <property type="molecule type" value="Genomic_DNA"/>
</dbReference>
<evidence type="ECO:0000313" key="4">
    <source>
        <dbReference type="Proteomes" id="UP000295124"/>
    </source>
</evidence>
<dbReference type="RefSeq" id="WP_132172652.1">
    <property type="nucleotide sequence ID" value="NZ_SMKX01000100.1"/>
</dbReference>
<protein>
    <submittedName>
        <fullName evidence="3">ComF family protein</fullName>
    </submittedName>
</protein>
<dbReference type="CDD" id="cd06223">
    <property type="entry name" value="PRTases_typeI"/>
    <property type="match status" value="1"/>
</dbReference>
<reference evidence="3 4" key="1">
    <citation type="submission" date="2019-03" db="EMBL/GenBank/DDBJ databases">
        <title>Draft genome sequences of novel Actinobacteria.</title>
        <authorList>
            <person name="Sahin N."/>
            <person name="Ay H."/>
            <person name="Saygin H."/>
        </authorList>
    </citation>
    <scope>NUCLEOTIDE SEQUENCE [LARGE SCALE GENOMIC DNA]</scope>
    <source>
        <strain evidence="3 4">JCM 13523</strain>
    </source>
</reference>
<evidence type="ECO:0000256" key="1">
    <source>
        <dbReference type="ARBA" id="ARBA00008007"/>
    </source>
</evidence>
<dbReference type="Gene3D" id="3.40.50.2020">
    <property type="match status" value="1"/>
</dbReference>
<sequence>MSLVDGLRSGQGGGVWSAAVDLLLGGDCAGCGAPGVTLCDGCRGLLGRVTPFRAWPDPPPAGLAPPTAAAPYGDEVRRLVIAHKENARYPLARPLGVALAAAVQAVLGEQQGVWLVPVPSAGATVRQRGHDPLSRITRAAARALRRQGINARLAPALRLVRRPDDQAGLSAERRTANLDGAFRLRSRWAEPLTDQPIIVVDDVITTGSTLAEACRAVETRGIPVLGCAVIAATARRLPSGS</sequence>
<dbReference type="SUPFAM" id="SSF53271">
    <property type="entry name" value="PRTase-like"/>
    <property type="match status" value="1"/>
</dbReference>
<keyword evidence="4" id="KW-1185">Reference proteome</keyword>
<accession>A0A4R4ZB19</accession>
<comment type="similarity">
    <text evidence="1">Belongs to the ComF/GntX family.</text>
</comment>
<evidence type="ECO:0000259" key="2">
    <source>
        <dbReference type="Pfam" id="PF00156"/>
    </source>
</evidence>
<proteinExistence type="inferred from homology"/>
<dbReference type="OrthoDB" id="5244859at2"/>
<comment type="caution">
    <text evidence="3">The sequence shown here is derived from an EMBL/GenBank/DDBJ whole genome shotgun (WGS) entry which is preliminary data.</text>
</comment>
<evidence type="ECO:0000313" key="3">
    <source>
        <dbReference type="EMBL" id="TDD53452.1"/>
    </source>
</evidence>
<dbReference type="PANTHER" id="PTHR47505">
    <property type="entry name" value="DNA UTILIZATION PROTEIN YHGH"/>
    <property type="match status" value="1"/>
</dbReference>
<gene>
    <name evidence="3" type="ORF">E1263_27990</name>
</gene>
<feature type="domain" description="Phosphoribosyltransferase" evidence="2">
    <location>
        <begin position="187"/>
        <end position="233"/>
    </location>
</feature>
<dbReference type="InterPro" id="IPR029057">
    <property type="entry name" value="PRTase-like"/>
</dbReference>
<organism evidence="3 4">
    <name type="scientific">Kribbella antibiotica</name>
    <dbReference type="NCBI Taxonomy" id="190195"/>
    <lineage>
        <taxon>Bacteria</taxon>
        <taxon>Bacillati</taxon>
        <taxon>Actinomycetota</taxon>
        <taxon>Actinomycetes</taxon>
        <taxon>Propionibacteriales</taxon>
        <taxon>Kribbellaceae</taxon>
        <taxon>Kribbella</taxon>
    </lineage>
</organism>